<sequence length="169" mass="19462">MRPMYIADYKRFDVINGRGLRHSIFTSGCTHHCKGCFNAATWNFNYGKPYTGELEEQIIGDLNMPEVNIAGLSILGGEPFQNVEGLLGLATRVRRECRGKDIWIWSGYTFEEIVADASRRELLTYCDVLIDGKFILERRNLKLKWRGSDNQRVIDVRESLWTKQAVLMP</sequence>
<dbReference type="InterPro" id="IPR001989">
    <property type="entry name" value="Radical_activat_CS"/>
</dbReference>
<evidence type="ECO:0000256" key="3">
    <source>
        <dbReference type="ARBA" id="ARBA00009777"/>
    </source>
</evidence>
<comment type="function">
    <text evidence="2 12">Activation of anaerobic ribonucleoside-triphosphate reductase under anaerobic conditions by generation of an organic free radical, using S-adenosylmethionine and reduced flavodoxin as cosubstrates to produce 5'-deoxy-adenosine.</text>
</comment>
<dbReference type="CDD" id="cd01335">
    <property type="entry name" value="Radical_SAM"/>
    <property type="match status" value="1"/>
</dbReference>
<organism evidence="13 14">
    <name type="scientific">Fontibacillus phaseoli</name>
    <dbReference type="NCBI Taxonomy" id="1416533"/>
    <lineage>
        <taxon>Bacteria</taxon>
        <taxon>Bacillati</taxon>
        <taxon>Bacillota</taxon>
        <taxon>Bacilli</taxon>
        <taxon>Bacillales</taxon>
        <taxon>Paenibacillaceae</taxon>
        <taxon>Fontibacillus</taxon>
    </lineage>
</organism>
<dbReference type="PANTHER" id="PTHR30352">
    <property type="entry name" value="PYRUVATE FORMATE-LYASE-ACTIVATING ENZYME"/>
    <property type="match status" value="1"/>
</dbReference>
<dbReference type="PIRSF" id="PIRSF000368">
    <property type="entry name" value="NrdG"/>
    <property type="match status" value="1"/>
</dbReference>
<dbReference type="Proteomes" id="UP000253090">
    <property type="component" value="Unassembled WGS sequence"/>
</dbReference>
<evidence type="ECO:0000256" key="4">
    <source>
        <dbReference type="ARBA" id="ARBA00014281"/>
    </source>
</evidence>
<dbReference type="InterPro" id="IPR013785">
    <property type="entry name" value="Aldolase_TIM"/>
</dbReference>
<dbReference type="SUPFAM" id="SSF102114">
    <property type="entry name" value="Radical SAM enzymes"/>
    <property type="match status" value="1"/>
</dbReference>
<accession>A0A369BDC9</accession>
<comment type="catalytic activity">
    <reaction evidence="11">
        <text>glycyl-[protein] + reduced [flavodoxin] + S-adenosyl-L-methionine = glycin-2-yl radical-[protein] + semiquinone [flavodoxin] + 5'-deoxyadenosine + L-methionine + H(+)</text>
        <dbReference type="Rhea" id="RHEA:61976"/>
        <dbReference type="Rhea" id="RHEA-COMP:10622"/>
        <dbReference type="Rhea" id="RHEA-COMP:14480"/>
        <dbReference type="Rhea" id="RHEA-COMP:15993"/>
        <dbReference type="Rhea" id="RHEA-COMP:15994"/>
        <dbReference type="ChEBI" id="CHEBI:15378"/>
        <dbReference type="ChEBI" id="CHEBI:17319"/>
        <dbReference type="ChEBI" id="CHEBI:29947"/>
        <dbReference type="ChEBI" id="CHEBI:32722"/>
        <dbReference type="ChEBI" id="CHEBI:57618"/>
        <dbReference type="ChEBI" id="CHEBI:57844"/>
        <dbReference type="ChEBI" id="CHEBI:59789"/>
        <dbReference type="ChEBI" id="CHEBI:140311"/>
    </reaction>
</comment>
<dbReference type="EMBL" id="QPJW01000004">
    <property type="protein sequence ID" value="RCX19572.1"/>
    <property type="molecule type" value="Genomic_DNA"/>
</dbReference>
<comment type="similarity">
    <text evidence="3 12">Belongs to the organic radical-activating enzymes family.</text>
</comment>
<evidence type="ECO:0000256" key="1">
    <source>
        <dbReference type="ARBA" id="ARBA00001966"/>
    </source>
</evidence>
<dbReference type="SFLD" id="SFLDS00029">
    <property type="entry name" value="Radical_SAM"/>
    <property type="match status" value="1"/>
</dbReference>
<dbReference type="SFLD" id="SFLDG01066">
    <property type="entry name" value="organic_radical-activating_enz"/>
    <property type="match status" value="1"/>
</dbReference>
<dbReference type="AlphaFoldDB" id="A0A369BDC9"/>
<protein>
    <recommendedName>
        <fullName evidence="4 12">Anaerobic ribonucleoside-triphosphate reductase-activating protein</fullName>
        <ecNumber evidence="12">1.97.1.-</ecNumber>
    </recommendedName>
</protein>
<reference evidence="13 14" key="1">
    <citation type="submission" date="2018-07" db="EMBL/GenBank/DDBJ databases">
        <title>Genomic Encyclopedia of Type Strains, Phase III (KMG-III): the genomes of soil and plant-associated and newly described type strains.</title>
        <authorList>
            <person name="Whitman W."/>
        </authorList>
    </citation>
    <scope>NUCLEOTIDE SEQUENCE [LARGE SCALE GENOMIC DNA]</scope>
    <source>
        <strain evidence="13 14">CECT 8333</strain>
    </source>
</reference>
<keyword evidence="10" id="KW-0411">Iron-sulfur</keyword>
<comment type="cofactor">
    <cofactor evidence="1">
        <name>[4Fe-4S] cluster</name>
        <dbReference type="ChEBI" id="CHEBI:49883"/>
    </cofactor>
</comment>
<evidence type="ECO:0000256" key="5">
    <source>
        <dbReference type="ARBA" id="ARBA00022485"/>
    </source>
</evidence>
<dbReference type="InterPro" id="IPR058240">
    <property type="entry name" value="rSAM_sf"/>
</dbReference>
<dbReference type="Gene3D" id="3.20.20.70">
    <property type="entry name" value="Aldolase class I"/>
    <property type="match status" value="1"/>
</dbReference>
<keyword evidence="5" id="KW-0004">4Fe-4S</keyword>
<dbReference type="InterPro" id="IPR012837">
    <property type="entry name" value="NrdG"/>
</dbReference>
<evidence type="ECO:0000256" key="9">
    <source>
        <dbReference type="ARBA" id="ARBA00023004"/>
    </source>
</evidence>
<proteinExistence type="inferred from homology"/>
<gene>
    <name evidence="13" type="ORF">DFP94_10423</name>
</gene>
<comment type="caution">
    <text evidence="13">The sequence shown here is derived from an EMBL/GenBank/DDBJ whole genome shotgun (WGS) entry which is preliminary data.</text>
</comment>
<evidence type="ECO:0000256" key="11">
    <source>
        <dbReference type="ARBA" id="ARBA00047365"/>
    </source>
</evidence>
<dbReference type="PANTHER" id="PTHR30352:SF2">
    <property type="entry name" value="ANAEROBIC RIBONUCLEOSIDE-TRIPHOSPHATE REDUCTASE-ACTIVATING PROTEIN"/>
    <property type="match status" value="1"/>
</dbReference>
<keyword evidence="9" id="KW-0408">Iron</keyword>
<dbReference type="GO" id="GO:0051539">
    <property type="term" value="F:4 iron, 4 sulfur cluster binding"/>
    <property type="evidence" value="ECO:0007669"/>
    <property type="project" value="UniProtKB-KW"/>
</dbReference>
<dbReference type="GO" id="GO:0004748">
    <property type="term" value="F:ribonucleoside-diphosphate reductase activity, thioredoxin disulfide as acceptor"/>
    <property type="evidence" value="ECO:0007669"/>
    <property type="project" value="TreeGrafter"/>
</dbReference>
<dbReference type="GO" id="GO:0043365">
    <property type="term" value="F:[formate-C-acetyltransferase]-activating enzyme activity"/>
    <property type="evidence" value="ECO:0007669"/>
    <property type="project" value="InterPro"/>
</dbReference>
<dbReference type="SFLD" id="SFLDG01063">
    <property type="entry name" value="activating_enzymes__group_1"/>
    <property type="match status" value="1"/>
</dbReference>
<name>A0A369BDC9_9BACL</name>
<keyword evidence="7" id="KW-0479">Metal-binding</keyword>
<evidence type="ECO:0000256" key="6">
    <source>
        <dbReference type="ARBA" id="ARBA00022691"/>
    </source>
</evidence>
<keyword evidence="8 12" id="KW-0560">Oxidoreductase</keyword>
<dbReference type="NCBIfam" id="TIGR02491">
    <property type="entry name" value="NrdG"/>
    <property type="match status" value="1"/>
</dbReference>
<evidence type="ECO:0000313" key="14">
    <source>
        <dbReference type="Proteomes" id="UP000253090"/>
    </source>
</evidence>
<dbReference type="GO" id="GO:0046872">
    <property type="term" value="F:metal ion binding"/>
    <property type="evidence" value="ECO:0007669"/>
    <property type="project" value="UniProtKB-KW"/>
</dbReference>
<keyword evidence="6" id="KW-0949">S-adenosyl-L-methionine</keyword>
<dbReference type="EC" id="1.97.1.-" evidence="12"/>
<evidence type="ECO:0000256" key="7">
    <source>
        <dbReference type="ARBA" id="ARBA00022723"/>
    </source>
</evidence>
<evidence type="ECO:0000256" key="8">
    <source>
        <dbReference type="ARBA" id="ARBA00023002"/>
    </source>
</evidence>
<evidence type="ECO:0000256" key="12">
    <source>
        <dbReference type="PIRNR" id="PIRNR000368"/>
    </source>
</evidence>
<dbReference type="InterPro" id="IPR034457">
    <property type="entry name" value="Organic_radical-activating"/>
</dbReference>
<keyword evidence="14" id="KW-1185">Reference proteome</keyword>
<dbReference type="Pfam" id="PF13353">
    <property type="entry name" value="Fer4_12"/>
    <property type="match status" value="1"/>
</dbReference>
<evidence type="ECO:0000256" key="2">
    <source>
        <dbReference type="ARBA" id="ARBA00003852"/>
    </source>
</evidence>
<dbReference type="PROSITE" id="PS01087">
    <property type="entry name" value="RADICAL_ACTIVATING"/>
    <property type="match status" value="1"/>
</dbReference>
<dbReference type="SFLD" id="SFLDF00299">
    <property type="entry name" value="anaerobic_ribonucleoside-triph"/>
    <property type="match status" value="1"/>
</dbReference>
<dbReference type="InterPro" id="IPR007197">
    <property type="entry name" value="rSAM"/>
</dbReference>
<evidence type="ECO:0000313" key="13">
    <source>
        <dbReference type="EMBL" id="RCX19572.1"/>
    </source>
</evidence>
<evidence type="ECO:0000256" key="10">
    <source>
        <dbReference type="ARBA" id="ARBA00023014"/>
    </source>
</evidence>